<accession>A0A6J4M4W8</accession>
<evidence type="ECO:0000259" key="1">
    <source>
        <dbReference type="Pfam" id="PF21686"/>
    </source>
</evidence>
<dbReference type="InterPro" id="IPR014145">
    <property type="entry name" value="LigD_pol_dom"/>
</dbReference>
<sequence length="57" mass="6386">GTVSTPLSWDELTDELDLHAFTIRTLPARLAERGDLWGPAMKRPIPLRRFMRAAPAA</sequence>
<protein>
    <submittedName>
        <fullName evidence="2">ATP-dependent DNA ligase</fullName>
        <ecNumber evidence="2">6.5.1.1</ecNumber>
    </submittedName>
</protein>
<dbReference type="AlphaFoldDB" id="A0A6J4M4W8"/>
<reference evidence="2" key="1">
    <citation type="submission" date="2020-02" db="EMBL/GenBank/DDBJ databases">
        <authorList>
            <person name="Meier V. D."/>
        </authorList>
    </citation>
    <scope>NUCLEOTIDE SEQUENCE</scope>
    <source>
        <strain evidence="2">AVDCRST_MAG89</strain>
    </source>
</reference>
<dbReference type="EC" id="6.5.1.1" evidence="2"/>
<evidence type="ECO:0000313" key="2">
    <source>
        <dbReference type="EMBL" id="CAA9350253.1"/>
    </source>
</evidence>
<organism evidence="2">
    <name type="scientific">uncultured Gemmatimonadota bacterium</name>
    <dbReference type="NCBI Taxonomy" id="203437"/>
    <lineage>
        <taxon>Bacteria</taxon>
        <taxon>Pseudomonadati</taxon>
        <taxon>Gemmatimonadota</taxon>
        <taxon>environmental samples</taxon>
    </lineage>
</organism>
<keyword evidence="2" id="KW-0436">Ligase</keyword>
<dbReference type="EMBL" id="CADCTV010000643">
    <property type="protein sequence ID" value="CAA9350253.1"/>
    <property type="molecule type" value="Genomic_DNA"/>
</dbReference>
<dbReference type="Pfam" id="PF21686">
    <property type="entry name" value="LigD_Prim-Pol"/>
    <property type="match status" value="1"/>
</dbReference>
<dbReference type="Gene3D" id="3.90.920.10">
    <property type="entry name" value="DNA primase, PRIM domain"/>
    <property type="match status" value="1"/>
</dbReference>
<dbReference type="GO" id="GO:0003910">
    <property type="term" value="F:DNA ligase (ATP) activity"/>
    <property type="evidence" value="ECO:0007669"/>
    <property type="project" value="UniProtKB-EC"/>
</dbReference>
<feature type="domain" description="DNA ligase D polymerase" evidence="1">
    <location>
        <begin position="2"/>
        <end position="37"/>
    </location>
</feature>
<name>A0A6J4M4W8_9BACT</name>
<feature type="non-terminal residue" evidence="2">
    <location>
        <position position="1"/>
    </location>
</feature>
<proteinExistence type="predicted"/>
<gene>
    <name evidence="2" type="ORF">AVDCRST_MAG89-3084</name>
</gene>